<evidence type="ECO:0000256" key="9">
    <source>
        <dbReference type="RuleBase" id="RU004020"/>
    </source>
</evidence>
<feature type="domain" description="HSF-type DNA-binding" evidence="11">
    <location>
        <begin position="227"/>
        <end position="251"/>
    </location>
</feature>
<evidence type="ECO:0000256" key="3">
    <source>
        <dbReference type="ARBA" id="ARBA00023015"/>
    </source>
</evidence>
<accession>H8X9Y2</accession>
<dbReference type="GO" id="GO:0043565">
    <property type="term" value="F:sequence-specific DNA binding"/>
    <property type="evidence" value="ECO:0007669"/>
    <property type="project" value="InterPro"/>
</dbReference>
<dbReference type="PRINTS" id="PR00056">
    <property type="entry name" value="HSFDOMAIN"/>
</dbReference>
<sequence length="639" mass="72462">MLNINSMANHPLFPQDHLQQQSPQSPHYADLPQSLTPLLNHQSLYGFDDNPVKIEELKNSPSQTQKQSPRNSQMQSQLDQLDLLQQTPQCRFPPSTGQSPLFVTEETSADQAAQDSEQTGHDLQLFNKNHADFGDMTFPELKPLTMPVTSPFKLDLGDPLLPELKPQPPTQPAKKRKESSGPKARPAFVMKIWSMVNDKSNDEYIRWNEDGKTFQVFKREDFVHKILPAYFKHQNMSSFVRQLNMYGFHKVQDITNGTLYPNGDKSGGDEVWQFENPNFIRGREDLLDNIVRNKSVAQEESQQLTDTHSFANGDLSLILSELSQIKQNQARLNEEILRIRQDNQNMYNANYINRERTQQQGRTINKILKFLAAIYNDSTIKGQTPSAENGQYSDIPYRRRRQPEEGQNPTYQSPSSVSSDQRGSQDTQAEQFVRRPRLLLTNRPNTVKSYSSPSIESIKRRQSSVNNVKHSHPDSMNGGGFENGASYSGPDIDQLENQIRSSDQSIEQVQDWIEKLSQQQQQQQHQQQQAESQQIPSSLMANVNSDIHVGPTPQLSGYPEYGDDDQFNVDDFLKSANTPGSVSSPMPSFAGVNGGSFNGNSYGHTLQSPQLHNDQLSQEPRPQSQSNGKKRTIQEIYDN</sequence>
<evidence type="ECO:0000313" key="13">
    <source>
        <dbReference type="Proteomes" id="UP000005018"/>
    </source>
</evidence>
<proteinExistence type="inferred from homology"/>
<evidence type="ECO:0000256" key="2">
    <source>
        <dbReference type="ARBA" id="ARBA00006403"/>
    </source>
</evidence>
<reference evidence="12 13" key="1">
    <citation type="journal article" date="2012" name="PLoS ONE">
        <title>Sequence and analysis of the genome of the pathogenic yeast Candida orthopsilosis.</title>
        <authorList>
            <person name="Riccombeni A."/>
            <person name="Vidanes G."/>
            <person name="Proux-Wera E."/>
            <person name="Wolfe K.H."/>
            <person name="Butler G."/>
        </authorList>
    </citation>
    <scope>NUCLEOTIDE SEQUENCE [LARGE SCALE GENOMIC DNA]</scope>
    <source>
        <strain evidence="12 13">Co 90-125</strain>
    </source>
</reference>
<evidence type="ECO:0000259" key="11">
    <source>
        <dbReference type="PROSITE" id="PS00434"/>
    </source>
</evidence>
<keyword evidence="6" id="KW-0539">Nucleus</keyword>
<dbReference type="InterPro" id="IPR036388">
    <property type="entry name" value="WH-like_DNA-bd_sf"/>
</dbReference>
<evidence type="ECO:0000256" key="6">
    <source>
        <dbReference type="ARBA" id="ARBA00023242"/>
    </source>
</evidence>
<feature type="region of interest" description="Disordered" evidence="10">
    <location>
        <begin position="88"/>
        <end position="118"/>
    </location>
</feature>
<gene>
    <name evidence="12" type="ORF">CORT_0G01110</name>
</gene>
<evidence type="ECO:0000256" key="8">
    <source>
        <dbReference type="ARBA" id="ARBA00084017"/>
    </source>
</evidence>
<dbReference type="FunFam" id="1.10.10.10:FF:000027">
    <property type="entry name" value="Heat shock transcription factor 1"/>
    <property type="match status" value="1"/>
</dbReference>
<dbReference type="PANTHER" id="PTHR10015:SF427">
    <property type="entry name" value="HEAT SHOCK FACTOR PROTEIN"/>
    <property type="match status" value="1"/>
</dbReference>
<dbReference type="RefSeq" id="XP_003870926.1">
    <property type="nucleotide sequence ID" value="XM_003870877.1"/>
</dbReference>
<dbReference type="PANTHER" id="PTHR10015">
    <property type="entry name" value="HEAT SHOCK TRANSCRIPTION FACTOR"/>
    <property type="match status" value="1"/>
</dbReference>
<comment type="similarity">
    <text evidence="2 9">Belongs to the HSF family.</text>
</comment>
<dbReference type="GO" id="GO:0003700">
    <property type="term" value="F:DNA-binding transcription factor activity"/>
    <property type="evidence" value="ECO:0007669"/>
    <property type="project" value="InterPro"/>
</dbReference>
<evidence type="ECO:0000256" key="5">
    <source>
        <dbReference type="ARBA" id="ARBA00023163"/>
    </source>
</evidence>
<dbReference type="KEGG" id="cot:CORT_0G01110"/>
<keyword evidence="4" id="KW-0238">DNA-binding</keyword>
<dbReference type="InterPro" id="IPR000232">
    <property type="entry name" value="HSF_DNA-bd"/>
</dbReference>
<keyword evidence="3" id="KW-0805">Transcription regulation</keyword>
<feature type="compositionally biased region" description="Polar residues" evidence="10">
    <location>
        <begin position="575"/>
        <end position="586"/>
    </location>
</feature>
<organism evidence="12 13">
    <name type="scientific">Candida orthopsilosis (strain 90-125)</name>
    <name type="common">Yeast</name>
    <dbReference type="NCBI Taxonomy" id="1136231"/>
    <lineage>
        <taxon>Eukaryota</taxon>
        <taxon>Fungi</taxon>
        <taxon>Dikarya</taxon>
        <taxon>Ascomycota</taxon>
        <taxon>Saccharomycotina</taxon>
        <taxon>Pichiomycetes</taxon>
        <taxon>Debaryomycetaceae</taxon>
        <taxon>Candida/Lodderomyces clade</taxon>
        <taxon>Candida</taxon>
    </lineage>
</organism>
<dbReference type="EMBL" id="HE681725">
    <property type="protein sequence ID" value="CCG24799.1"/>
    <property type="molecule type" value="Genomic_DNA"/>
</dbReference>
<evidence type="ECO:0000256" key="4">
    <source>
        <dbReference type="ARBA" id="ARBA00023125"/>
    </source>
</evidence>
<dbReference type="AlphaFoldDB" id="H8X9Y2"/>
<feature type="region of interest" description="Disordered" evidence="10">
    <location>
        <begin position="544"/>
        <end position="639"/>
    </location>
</feature>
<feature type="region of interest" description="Disordered" evidence="10">
    <location>
        <begin position="13"/>
        <end position="33"/>
    </location>
</feature>
<dbReference type="GO" id="GO:0005634">
    <property type="term" value="C:nucleus"/>
    <property type="evidence" value="ECO:0007669"/>
    <property type="project" value="UniProtKB-SubCell"/>
</dbReference>
<dbReference type="SUPFAM" id="SSF46785">
    <property type="entry name" value="Winged helix' DNA-binding domain"/>
    <property type="match status" value="1"/>
</dbReference>
<evidence type="ECO:0000256" key="1">
    <source>
        <dbReference type="ARBA" id="ARBA00004123"/>
    </source>
</evidence>
<evidence type="ECO:0000256" key="7">
    <source>
        <dbReference type="ARBA" id="ARBA00068818"/>
    </source>
</evidence>
<name>H8X9Y2_CANO9</name>
<feature type="compositionally biased region" description="Polar residues" evidence="10">
    <location>
        <begin position="598"/>
        <end position="627"/>
    </location>
</feature>
<dbReference type="InterPro" id="IPR036390">
    <property type="entry name" value="WH_DNA-bd_sf"/>
</dbReference>
<dbReference type="GeneID" id="14541912"/>
<feature type="compositionally biased region" description="Polar residues" evidence="10">
    <location>
        <begin position="405"/>
        <end position="430"/>
    </location>
</feature>
<dbReference type="eggNOG" id="KOG0627">
    <property type="taxonomic scope" value="Eukaryota"/>
</dbReference>
<feature type="region of interest" description="Disordered" evidence="10">
    <location>
        <begin position="157"/>
        <end position="183"/>
    </location>
</feature>
<feature type="compositionally biased region" description="Polar residues" evidence="10">
    <location>
        <begin position="95"/>
        <end position="117"/>
    </location>
</feature>
<keyword evidence="13" id="KW-1185">Reference proteome</keyword>
<protein>
    <recommendedName>
        <fullName evidence="7">Heat shock transcription factor</fullName>
    </recommendedName>
    <alternativeName>
        <fullName evidence="8">Heat shock factor protein</fullName>
    </alternativeName>
</protein>
<dbReference type="PROSITE" id="PS00434">
    <property type="entry name" value="HSF_DOMAIN"/>
    <property type="match status" value="1"/>
</dbReference>
<evidence type="ECO:0000313" key="12">
    <source>
        <dbReference type="EMBL" id="CCG24799.1"/>
    </source>
</evidence>
<dbReference type="Gene3D" id="1.10.10.10">
    <property type="entry name" value="Winged helix-like DNA-binding domain superfamily/Winged helix DNA-binding domain"/>
    <property type="match status" value="1"/>
</dbReference>
<comment type="subcellular location">
    <subcellularLocation>
        <location evidence="1">Nucleus</location>
    </subcellularLocation>
</comment>
<keyword evidence="5" id="KW-0804">Transcription</keyword>
<dbReference type="OrthoDB" id="60033at2759"/>
<dbReference type="HOGENOM" id="CLU_366803_0_0_1"/>
<dbReference type="Pfam" id="PF00447">
    <property type="entry name" value="HSF_DNA-bind"/>
    <property type="match status" value="1"/>
</dbReference>
<dbReference type="SMART" id="SM00415">
    <property type="entry name" value="HSF"/>
    <property type="match status" value="1"/>
</dbReference>
<dbReference type="Proteomes" id="UP000005018">
    <property type="component" value="Chromosome 7"/>
</dbReference>
<feature type="region of interest" description="Disordered" evidence="10">
    <location>
        <begin position="402"/>
        <end position="492"/>
    </location>
</feature>
<evidence type="ECO:0000256" key="10">
    <source>
        <dbReference type="SAM" id="MobiDB-lite"/>
    </source>
</evidence>